<protein>
    <submittedName>
        <fullName evidence="2">Uncharacterized protein</fullName>
    </submittedName>
</protein>
<dbReference type="AlphaFoldDB" id="A0A8K0H506"/>
<keyword evidence="3" id="KW-1185">Reference proteome</keyword>
<feature type="region of interest" description="Disordered" evidence="1">
    <location>
        <begin position="118"/>
        <end position="157"/>
    </location>
</feature>
<dbReference type="OrthoDB" id="1924068at2759"/>
<dbReference type="EMBL" id="VOIH02000005">
    <property type="protein sequence ID" value="KAF3445749.1"/>
    <property type="molecule type" value="Genomic_DNA"/>
</dbReference>
<name>A0A8K0H506_9ROSA</name>
<reference evidence="2" key="1">
    <citation type="submission" date="2020-03" db="EMBL/GenBank/DDBJ databases">
        <title>A high-quality chromosome-level genome assembly of a woody plant with both climbing and erect habits, Rhamnella rubrinervis.</title>
        <authorList>
            <person name="Lu Z."/>
            <person name="Yang Y."/>
            <person name="Zhu X."/>
            <person name="Sun Y."/>
        </authorList>
    </citation>
    <scope>NUCLEOTIDE SEQUENCE</scope>
    <source>
        <strain evidence="2">BYM</strain>
        <tissue evidence="2">Leaf</tissue>
    </source>
</reference>
<feature type="region of interest" description="Disordered" evidence="1">
    <location>
        <begin position="171"/>
        <end position="218"/>
    </location>
</feature>
<organism evidence="2 3">
    <name type="scientific">Rhamnella rubrinervis</name>
    <dbReference type="NCBI Taxonomy" id="2594499"/>
    <lineage>
        <taxon>Eukaryota</taxon>
        <taxon>Viridiplantae</taxon>
        <taxon>Streptophyta</taxon>
        <taxon>Embryophyta</taxon>
        <taxon>Tracheophyta</taxon>
        <taxon>Spermatophyta</taxon>
        <taxon>Magnoliopsida</taxon>
        <taxon>eudicotyledons</taxon>
        <taxon>Gunneridae</taxon>
        <taxon>Pentapetalae</taxon>
        <taxon>rosids</taxon>
        <taxon>fabids</taxon>
        <taxon>Rosales</taxon>
        <taxon>Rhamnaceae</taxon>
        <taxon>rhamnoid group</taxon>
        <taxon>Rhamneae</taxon>
        <taxon>Rhamnella</taxon>
    </lineage>
</organism>
<gene>
    <name evidence="2" type="ORF">FNV43_RR10926</name>
</gene>
<comment type="caution">
    <text evidence="2">The sequence shown here is derived from an EMBL/GenBank/DDBJ whole genome shotgun (WGS) entry which is preliminary data.</text>
</comment>
<evidence type="ECO:0000256" key="1">
    <source>
        <dbReference type="SAM" id="MobiDB-lite"/>
    </source>
</evidence>
<accession>A0A8K0H506</accession>
<evidence type="ECO:0000313" key="3">
    <source>
        <dbReference type="Proteomes" id="UP000796880"/>
    </source>
</evidence>
<proteinExistence type="predicted"/>
<sequence length="218" mass="23261">MVMVMAGLGTPGYPAVCKVSSSIDPKLFVRRGVLRTSRYRLPTEHVNEKAPAAPSLAAVVSENARGMSAPQTNDGIGVPLRIAEATLNGNFGYFARILVDVDLAGFIPEKLLLETETHVSRPKLPPPLDTSQGQSSGLHAENPQQPPLSTRLNVSDTQVPTSVTVVTEIVAMDSDEEHSVPENIKGTGAQDMPSDLGDTFDDLNEELPPQGGARTLRL</sequence>
<evidence type="ECO:0000313" key="2">
    <source>
        <dbReference type="EMBL" id="KAF3445749.1"/>
    </source>
</evidence>
<feature type="compositionally biased region" description="Polar residues" evidence="1">
    <location>
        <begin position="147"/>
        <end position="157"/>
    </location>
</feature>
<dbReference type="Proteomes" id="UP000796880">
    <property type="component" value="Unassembled WGS sequence"/>
</dbReference>